<feature type="transmembrane region" description="Helical" evidence="9">
    <location>
        <begin position="236"/>
        <end position="255"/>
    </location>
</feature>
<dbReference type="GO" id="GO:0008324">
    <property type="term" value="F:monoatomic cation transmembrane transporter activity"/>
    <property type="evidence" value="ECO:0007669"/>
    <property type="project" value="InterPro"/>
</dbReference>
<evidence type="ECO:0000256" key="1">
    <source>
        <dbReference type="ARBA" id="ARBA00004651"/>
    </source>
</evidence>
<dbReference type="EMBL" id="JASCXW010000015">
    <property type="protein sequence ID" value="MDI6453006.1"/>
    <property type="molecule type" value="Genomic_DNA"/>
</dbReference>
<protein>
    <submittedName>
        <fullName evidence="10">TrkH family potassium uptake protein</fullName>
    </submittedName>
</protein>
<organism evidence="10 11">
    <name type="scientific">Peloplasma aerotolerans</name>
    <dbReference type="NCBI Taxonomy" id="3044389"/>
    <lineage>
        <taxon>Bacteria</taxon>
        <taxon>Bacillati</taxon>
        <taxon>Mycoplasmatota</taxon>
        <taxon>Mollicutes</taxon>
        <taxon>Acholeplasmatales</taxon>
        <taxon>Acholeplasmataceae</taxon>
        <taxon>Peloplasma</taxon>
    </lineage>
</organism>
<evidence type="ECO:0000313" key="11">
    <source>
        <dbReference type="Proteomes" id="UP001431532"/>
    </source>
</evidence>
<feature type="transmembrane region" description="Helical" evidence="9">
    <location>
        <begin position="406"/>
        <end position="424"/>
    </location>
</feature>
<accession>A0AAW6U4W3</accession>
<evidence type="ECO:0000256" key="2">
    <source>
        <dbReference type="ARBA" id="ARBA00009137"/>
    </source>
</evidence>
<keyword evidence="11" id="KW-1185">Reference proteome</keyword>
<comment type="subcellular location">
    <subcellularLocation>
        <location evidence="1">Cell membrane</location>
        <topology evidence="1">Multi-pass membrane protein</topology>
    </subcellularLocation>
</comment>
<keyword evidence="3" id="KW-0813">Transport</keyword>
<dbReference type="GO" id="GO:0005886">
    <property type="term" value="C:plasma membrane"/>
    <property type="evidence" value="ECO:0007669"/>
    <property type="project" value="UniProtKB-SubCell"/>
</dbReference>
<dbReference type="GO" id="GO:0030001">
    <property type="term" value="P:metal ion transport"/>
    <property type="evidence" value="ECO:0007669"/>
    <property type="project" value="UniProtKB-ARBA"/>
</dbReference>
<evidence type="ECO:0000313" key="10">
    <source>
        <dbReference type="EMBL" id="MDI6453006.1"/>
    </source>
</evidence>
<dbReference type="PANTHER" id="PTHR32024:SF2">
    <property type="entry name" value="TRK SYSTEM POTASSIUM UPTAKE PROTEIN TRKG-RELATED"/>
    <property type="match status" value="1"/>
</dbReference>
<feature type="transmembrane region" description="Helical" evidence="9">
    <location>
        <begin position="184"/>
        <end position="203"/>
    </location>
</feature>
<name>A0AAW6U4W3_9MOLU</name>
<feature type="transmembrane region" description="Helical" evidence="9">
    <location>
        <begin position="47"/>
        <end position="67"/>
    </location>
</feature>
<gene>
    <name evidence="10" type="ORF">QJ521_05485</name>
</gene>
<feature type="transmembrane region" description="Helical" evidence="9">
    <location>
        <begin position="12"/>
        <end position="35"/>
    </location>
</feature>
<evidence type="ECO:0000256" key="5">
    <source>
        <dbReference type="ARBA" id="ARBA00022692"/>
    </source>
</evidence>
<comment type="similarity">
    <text evidence="2">Belongs to the TrkH potassium transport family.</text>
</comment>
<dbReference type="InterPro" id="IPR003445">
    <property type="entry name" value="Cat_transpt"/>
</dbReference>
<feature type="transmembrane region" description="Helical" evidence="9">
    <location>
        <begin position="332"/>
        <end position="355"/>
    </location>
</feature>
<keyword evidence="8 9" id="KW-0472">Membrane</keyword>
<keyword evidence="5 9" id="KW-0812">Transmembrane</keyword>
<dbReference type="Proteomes" id="UP001431532">
    <property type="component" value="Unassembled WGS sequence"/>
</dbReference>
<comment type="caution">
    <text evidence="10">The sequence shown here is derived from an EMBL/GenBank/DDBJ whole genome shotgun (WGS) entry which is preliminary data.</text>
</comment>
<feature type="transmembrane region" description="Helical" evidence="9">
    <location>
        <begin position="134"/>
        <end position="156"/>
    </location>
</feature>
<keyword evidence="6 9" id="KW-1133">Transmembrane helix</keyword>
<feature type="transmembrane region" description="Helical" evidence="9">
    <location>
        <begin position="456"/>
        <end position="479"/>
    </location>
</feature>
<evidence type="ECO:0000256" key="4">
    <source>
        <dbReference type="ARBA" id="ARBA00022475"/>
    </source>
</evidence>
<feature type="transmembrane region" description="Helical" evidence="9">
    <location>
        <begin position="275"/>
        <end position="295"/>
    </location>
</feature>
<evidence type="ECO:0000256" key="3">
    <source>
        <dbReference type="ARBA" id="ARBA00022448"/>
    </source>
</evidence>
<dbReference type="Pfam" id="PF02386">
    <property type="entry name" value="TrkH"/>
    <property type="match status" value="1"/>
</dbReference>
<evidence type="ECO:0000256" key="9">
    <source>
        <dbReference type="SAM" id="Phobius"/>
    </source>
</evidence>
<feature type="transmembrane region" description="Helical" evidence="9">
    <location>
        <begin position="79"/>
        <end position="99"/>
    </location>
</feature>
<dbReference type="AlphaFoldDB" id="A0AAW6U4W3"/>
<dbReference type="RefSeq" id="WP_282839433.1">
    <property type="nucleotide sequence ID" value="NZ_JASCXW010000015.1"/>
</dbReference>
<evidence type="ECO:0000256" key="6">
    <source>
        <dbReference type="ARBA" id="ARBA00022989"/>
    </source>
</evidence>
<reference evidence="10" key="1">
    <citation type="submission" date="2023-05" db="EMBL/GenBank/DDBJ databases">
        <title>Mariniplasma microaerophilum sp. nov., a novel anaerobic mollicute isolated from terrestrial mud volcano, Taman Peninsula, Russia.</title>
        <authorList>
            <person name="Khomyakova M.A."/>
            <person name="Merkel A.Y."/>
            <person name="Slobodkin A.I."/>
        </authorList>
    </citation>
    <scope>NUCLEOTIDE SEQUENCE</scope>
    <source>
        <strain evidence="10">M4Ah</strain>
    </source>
</reference>
<dbReference type="PANTHER" id="PTHR32024">
    <property type="entry name" value="TRK SYSTEM POTASSIUM UPTAKE PROTEIN TRKG-RELATED"/>
    <property type="match status" value="1"/>
</dbReference>
<sequence length="498" mass="54850">MEKKIISGYPLIINYLGIFAILVGIINMIPLVLIAFRTSEIANAHLFLIPGIASMLIGFIIVLLFKGREKGKLERHQDAILVVSIWIMAILISSIPFLLTGNYTFTQSVFEATSGYSTTGLTVTDVESAPDSLLLFRSLLQFFGGIGLVLVLTSAVSDKFGMRLYSAEGHSDKLMPNLIRSARMILSIYIGYIIIGSIFYIIFGMEPFDAINHSISAVATGGFSTKALSIGHYNSLAIEITTIVLMILGGTNFFVHLMLLRGKLKNVIAHVEIKLLGIMILITLPLFTINLLSVYNGDLGQSLRVGIFQFFSAVTGTGYQTVDTFVGPNVPVLFFFGLIIFMVLGAGMGSTAGGMKQYRVALAFKSLYWNMKEQLSHKKTIRTHFINKIGTRTIVEKEDIIQNHSFIMIYMIVLLIGTIIYTGYGHSLSLSLFEFSSALGTVGLSVGLTSISTPPLLLWTSIFGMFLGRLEFYVIFIAITKVTMDIKRGKQPFKRAEA</sequence>
<keyword evidence="4" id="KW-1003">Cell membrane</keyword>
<evidence type="ECO:0000256" key="8">
    <source>
        <dbReference type="ARBA" id="ARBA00023136"/>
    </source>
</evidence>
<evidence type="ECO:0000256" key="7">
    <source>
        <dbReference type="ARBA" id="ARBA00023065"/>
    </source>
</evidence>
<proteinExistence type="inferred from homology"/>
<keyword evidence="7" id="KW-0406">Ion transport</keyword>